<sequence length="135" mass="16029">MEKVNVALFAGASCVGKSTITKRLAAQRNWPAFDNDVEICGRIFDLFYEPSLKNSLGDLASWKHLREWREQTYHAFRQFLQYDFQLKLFILDLNYDEFFVRYLSAQQEGFHQITRFSGSRFLIRKNKPDNITMIF</sequence>
<dbReference type="Proteomes" id="UP000320839">
    <property type="component" value="Chromosome"/>
</dbReference>
<evidence type="ECO:0000313" key="1">
    <source>
        <dbReference type="EMBL" id="QDV19097.1"/>
    </source>
</evidence>
<dbReference type="AlphaFoldDB" id="A0A518FRX4"/>
<protein>
    <submittedName>
        <fullName evidence="1">Uncharacterized protein</fullName>
    </submittedName>
</protein>
<gene>
    <name evidence="1" type="ORF">Pan153_37600</name>
</gene>
<dbReference type="RefSeq" id="WP_145457169.1">
    <property type="nucleotide sequence ID" value="NZ_CP036317.1"/>
</dbReference>
<dbReference type="Gene3D" id="3.40.50.300">
    <property type="entry name" value="P-loop containing nucleotide triphosphate hydrolases"/>
    <property type="match status" value="1"/>
</dbReference>
<evidence type="ECO:0000313" key="2">
    <source>
        <dbReference type="Proteomes" id="UP000320839"/>
    </source>
</evidence>
<dbReference type="OrthoDB" id="9790407at2"/>
<reference evidence="1 2" key="1">
    <citation type="submission" date="2019-02" db="EMBL/GenBank/DDBJ databases">
        <title>Deep-cultivation of Planctomycetes and their phenomic and genomic characterization uncovers novel biology.</title>
        <authorList>
            <person name="Wiegand S."/>
            <person name="Jogler M."/>
            <person name="Boedeker C."/>
            <person name="Pinto D."/>
            <person name="Vollmers J."/>
            <person name="Rivas-Marin E."/>
            <person name="Kohn T."/>
            <person name="Peeters S.H."/>
            <person name="Heuer A."/>
            <person name="Rast P."/>
            <person name="Oberbeckmann S."/>
            <person name="Bunk B."/>
            <person name="Jeske O."/>
            <person name="Meyerdierks A."/>
            <person name="Storesund J.E."/>
            <person name="Kallscheuer N."/>
            <person name="Luecker S."/>
            <person name="Lage O.M."/>
            <person name="Pohl T."/>
            <person name="Merkel B.J."/>
            <person name="Hornburger P."/>
            <person name="Mueller R.-W."/>
            <person name="Bruemmer F."/>
            <person name="Labrenz M."/>
            <person name="Spormann A.M."/>
            <person name="Op den Camp H."/>
            <person name="Overmann J."/>
            <person name="Amann R."/>
            <person name="Jetten M.S.M."/>
            <person name="Mascher T."/>
            <person name="Medema M.H."/>
            <person name="Devos D.P."/>
            <person name="Kaster A.-K."/>
            <person name="Ovreas L."/>
            <person name="Rohde M."/>
            <person name="Galperin M.Y."/>
            <person name="Jogler C."/>
        </authorList>
    </citation>
    <scope>NUCLEOTIDE SEQUENCE [LARGE SCALE GENOMIC DNA]</scope>
    <source>
        <strain evidence="1 2">Pan153</strain>
    </source>
</reference>
<proteinExistence type="predicted"/>
<dbReference type="EMBL" id="CP036317">
    <property type="protein sequence ID" value="QDV19097.1"/>
    <property type="molecule type" value="Genomic_DNA"/>
</dbReference>
<accession>A0A518FRX4</accession>
<dbReference type="SUPFAM" id="SSF52540">
    <property type="entry name" value="P-loop containing nucleoside triphosphate hydrolases"/>
    <property type="match status" value="1"/>
</dbReference>
<dbReference type="InterPro" id="IPR027417">
    <property type="entry name" value="P-loop_NTPase"/>
</dbReference>
<name>A0A518FRX4_9PLAN</name>
<organism evidence="1 2">
    <name type="scientific">Gimesia panareensis</name>
    <dbReference type="NCBI Taxonomy" id="2527978"/>
    <lineage>
        <taxon>Bacteria</taxon>
        <taxon>Pseudomonadati</taxon>
        <taxon>Planctomycetota</taxon>
        <taxon>Planctomycetia</taxon>
        <taxon>Planctomycetales</taxon>
        <taxon>Planctomycetaceae</taxon>
        <taxon>Gimesia</taxon>
    </lineage>
</organism>